<organism evidence="2 3">
    <name type="scientific">Pleuronectes platessa</name>
    <name type="common">European plaice</name>
    <dbReference type="NCBI Taxonomy" id="8262"/>
    <lineage>
        <taxon>Eukaryota</taxon>
        <taxon>Metazoa</taxon>
        <taxon>Chordata</taxon>
        <taxon>Craniata</taxon>
        <taxon>Vertebrata</taxon>
        <taxon>Euteleostomi</taxon>
        <taxon>Actinopterygii</taxon>
        <taxon>Neopterygii</taxon>
        <taxon>Teleostei</taxon>
        <taxon>Neoteleostei</taxon>
        <taxon>Acanthomorphata</taxon>
        <taxon>Carangaria</taxon>
        <taxon>Pleuronectiformes</taxon>
        <taxon>Pleuronectoidei</taxon>
        <taxon>Pleuronectidae</taxon>
        <taxon>Pleuronectes</taxon>
    </lineage>
</organism>
<name>A0A9N7ZC80_PLEPL</name>
<reference evidence="2" key="1">
    <citation type="submission" date="2020-03" db="EMBL/GenBank/DDBJ databases">
        <authorList>
            <person name="Weist P."/>
        </authorList>
    </citation>
    <scope>NUCLEOTIDE SEQUENCE</scope>
</reference>
<feature type="compositionally biased region" description="Polar residues" evidence="1">
    <location>
        <begin position="133"/>
        <end position="148"/>
    </location>
</feature>
<dbReference type="EMBL" id="CADEAL010004413">
    <property type="protein sequence ID" value="CAB1459015.1"/>
    <property type="molecule type" value="Genomic_DNA"/>
</dbReference>
<gene>
    <name evidence="2" type="ORF">PLEPLA_LOCUS46851</name>
</gene>
<dbReference type="Proteomes" id="UP001153269">
    <property type="component" value="Unassembled WGS sequence"/>
</dbReference>
<evidence type="ECO:0000313" key="3">
    <source>
        <dbReference type="Proteomes" id="UP001153269"/>
    </source>
</evidence>
<comment type="caution">
    <text evidence="2">The sequence shown here is derived from an EMBL/GenBank/DDBJ whole genome shotgun (WGS) entry which is preliminary data.</text>
</comment>
<feature type="region of interest" description="Disordered" evidence="1">
    <location>
        <begin position="22"/>
        <end position="95"/>
    </location>
</feature>
<feature type="region of interest" description="Disordered" evidence="1">
    <location>
        <begin position="111"/>
        <end position="148"/>
    </location>
</feature>
<evidence type="ECO:0000313" key="2">
    <source>
        <dbReference type="EMBL" id="CAB1459015.1"/>
    </source>
</evidence>
<keyword evidence="3" id="KW-1185">Reference proteome</keyword>
<accession>A0A9N7ZC80</accession>
<protein>
    <submittedName>
        <fullName evidence="2">Uncharacterized protein</fullName>
    </submittedName>
</protein>
<feature type="compositionally biased region" description="Polar residues" evidence="1">
    <location>
        <begin position="49"/>
        <end position="62"/>
    </location>
</feature>
<evidence type="ECO:0000256" key="1">
    <source>
        <dbReference type="SAM" id="MobiDB-lite"/>
    </source>
</evidence>
<dbReference type="AlphaFoldDB" id="A0A9N7ZC80"/>
<sequence>MVSRQAQWAEDVPPFLWIFPRAKSREEKREKMPATADWSSLKLRRHGNESSAAPATETQSGEQHGMMDPGTDVTLNPARPLQAPSAGGELSPPDDMKTVLTCIILRQEVNDDSQRDGAAFCSASGSPPRLIHATQTDGGYSHQQPAAV</sequence>
<feature type="compositionally biased region" description="Basic and acidic residues" evidence="1">
    <location>
        <begin position="23"/>
        <end position="32"/>
    </location>
</feature>
<proteinExistence type="predicted"/>